<evidence type="ECO:0000259" key="11">
    <source>
        <dbReference type="PROSITE" id="PS50089"/>
    </source>
</evidence>
<dbReference type="AlphaFoldDB" id="A0A6J1TPT0"/>
<dbReference type="PANTHER" id="PTHR12420">
    <property type="entry name" value="PHD FINGER PROTEIN"/>
    <property type="match status" value="1"/>
</dbReference>
<dbReference type="PANTHER" id="PTHR12420:SF42">
    <property type="entry name" value="G2_M PHASE-SPECIFIC E3 UBIQUITIN-PROTEIN LIGASE"/>
    <property type="match status" value="1"/>
</dbReference>
<dbReference type="OrthoDB" id="512616at2759"/>
<proteinExistence type="predicted"/>
<evidence type="ECO:0000256" key="1">
    <source>
        <dbReference type="ARBA" id="ARBA00004123"/>
    </source>
</evidence>
<dbReference type="SMART" id="SM00184">
    <property type="entry name" value="RING"/>
    <property type="match status" value="2"/>
</dbReference>
<dbReference type="PROSITE" id="PS51805">
    <property type="entry name" value="EPHD"/>
    <property type="match status" value="1"/>
</dbReference>
<keyword evidence="5 9" id="KW-0863">Zinc-finger</keyword>
<feature type="compositionally biased region" description="Polar residues" evidence="10">
    <location>
        <begin position="516"/>
        <end position="527"/>
    </location>
</feature>
<dbReference type="InterPro" id="IPR019786">
    <property type="entry name" value="Zinc_finger_PHD-type_CS"/>
</dbReference>
<dbReference type="GO" id="GO:0005634">
    <property type="term" value="C:nucleus"/>
    <property type="evidence" value="ECO:0007669"/>
    <property type="project" value="TreeGrafter"/>
</dbReference>
<gene>
    <name evidence="14" type="primary">LOC113217769</name>
</gene>
<evidence type="ECO:0000256" key="4">
    <source>
        <dbReference type="ARBA" id="ARBA00022723"/>
    </source>
</evidence>
<dbReference type="GO" id="GO:0008270">
    <property type="term" value="F:zinc ion binding"/>
    <property type="evidence" value="ECO:0007669"/>
    <property type="project" value="UniProtKB-KW"/>
</dbReference>
<comment type="subcellular location">
    <subcellularLocation>
        <location evidence="1">Nucleus</location>
    </subcellularLocation>
</comment>
<evidence type="ECO:0000256" key="5">
    <source>
        <dbReference type="ARBA" id="ARBA00022771"/>
    </source>
</evidence>
<name>A0A6J1TPT0_FRAOC</name>
<evidence type="ECO:0000259" key="12">
    <source>
        <dbReference type="PROSITE" id="PS51805"/>
    </source>
</evidence>
<feature type="compositionally biased region" description="Low complexity" evidence="10">
    <location>
        <begin position="338"/>
        <end position="352"/>
    </location>
</feature>
<evidence type="ECO:0000256" key="9">
    <source>
        <dbReference type="PROSITE-ProRule" id="PRU00175"/>
    </source>
</evidence>
<feature type="region of interest" description="Disordered" evidence="10">
    <location>
        <begin position="516"/>
        <end position="537"/>
    </location>
</feature>
<keyword evidence="3" id="KW-0808">Transferase</keyword>
<reference evidence="14" key="1">
    <citation type="submission" date="2025-08" db="UniProtKB">
        <authorList>
            <consortium name="RefSeq"/>
        </authorList>
    </citation>
    <scope>IDENTIFICATION</scope>
    <source>
        <tissue evidence="14">Whole organism</tissue>
    </source>
</reference>
<dbReference type="InterPro" id="IPR059102">
    <property type="entry name" value="PHD_PHF7/G2E3-like"/>
</dbReference>
<evidence type="ECO:0000313" key="13">
    <source>
        <dbReference type="Proteomes" id="UP000504606"/>
    </source>
</evidence>
<evidence type="ECO:0000256" key="6">
    <source>
        <dbReference type="ARBA" id="ARBA00022786"/>
    </source>
</evidence>
<feature type="region of interest" description="Disordered" evidence="10">
    <location>
        <begin position="331"/>
        <end position="414"/>
    </location>
</feature>
<dbReference type="SMART" id="SM00249">
    <property type="entry name" value="PHD"/>
    <property type="match status" value="3"/>
</dbReference>
<dbReference type="SUPFAM" id="SSF57850">
    <property type="entry name" value="RING/U-box"/>
    <property type="match status" value="1"/>
</dbReference>
<evidence type="ECO:0000256" key="8">
    <source>
        <dbReference type="ARBA" id="ARBA00023242"/>
    </source>
</evidence>
<keyword evidence="8" id="KW-0539">Nucleus</keyword>
<keyword evidence="4" id="KW-0479">Metal-binding</keyword>
<sequence length="666" mass="74322">MQGTMMNDLFKIMTNNDDGEAVEKTCNYVKLSNTEVEKTKNKCIMCHSKLYDPVKYGDVYQIDGLVVHYFCLLFSSSLIQRGESDDEGLLGFFPKDIRSEARRGGRLRCSYCRKNGATIGCNVKSCKKAFHLPCGLKHGSMHQFFGEFRSFCPAHRPSQSVDPKILNQAAEEEDGLVCPICYETVPNKVSSDTLWAPCCKKRWFHRSCVERQAQAQGYFFKCPMCNNKDEFNKEMKEFGVYIPEMDAAWEREPDAFRELLHRYNKCDAETCKCPDGRNFSQNTGSWRMLRCNSCGSQGTHVVCGGLKISALNNSFRCVLCIEVLAKVDKREDPHPTASTSSSSVRRSGDSISEPQAPKRRKPSTPTPNIDVSIESNSAVVLERNHDESSSPQNDSDQVVLPGPSRPLSNDDEDDIIVVDDSESDVEVIDEKTSKPAPQPLIAKTYPVPQYVDKELFTTDGRTIKVVKVTAGDTVPVENGSLGAVKIQPQEVRQETLSLKVDHPSTSLLPNRQDVSISLVPTPTTPKSNFRKEESSPSNLGIRINNVRHSEELFSPCRTVEQQAGTTSTIQPQFPFLQGDTFTPQNIYLLPVTINGRSAVQPFIPRGNMMNATHPLPRMQNIPPHLQHLSQQQLLVLQQQIGAQLQSQPQGAQLQSGSRDVDVVTLD</sequence>
<comment type="pathway">
    <text evidence="2">Protein modification; protein ubiquitination.</text>
</comment>
<keyword evidence="13" id="KW-1185">Reference proteome</keyword>
<evidence type="ECO:0000256" key="7">
    <source>
        <dbReference type="ARBA" id="ARBA00022833"/>
    </source>
</evidence>
<evidence type="ECO:0000256" key="10">
    <source>
        <dbReference type="SAM" id="MobiDB-lite"/>
    </source>
</evidence>
<dbReference type="InterPro" id="IPR034732">
    <property type="entry name" value="EPHD"/>
</dbReference>
<evidence type="ECO:0000256" key="2">
    <source>
        <dbReference type="ARBA" id="ARBA00004906"/>
    </source>
</evidence>
<dbReference type="InterPro" id="IPR011011">
    <property type="entry name" value="Znf_FYVE_PHD"/>
</dbReference>
<dbReference type="InterPro" id="IPR001841">
    <property type="entry name" value="Znf_RING"/>
</dbReference>
<feature type="compositionally biased region" description="Polar residues" evidence="10">
    <location>
        <begin position="366"/>
        <end position="378"/>
    </location>
</feature>
<dbReference type="RefSeq" id="XP_026293600.1">
    <property type="nucleotide sequence ID" value="XM_026437815.2"/>
</dbReference>
<dbReference type="InterPro" id="IPR042013">
    <property type="entry name" value="PHF7/G2E3_ePHD"/>
</dbReference>
<accession>A0A6J1TPT0</accession>
<dbReference type="Pfam" id="PF13771">
    <property type="entry name" value="zf-HC5HC2H"/>
    <property type="match status" value="1"/>
</dbReference>
<dbReference type="Proteomes" id="UP000504606">
    <property type="component" value="Unplaced"/>
</dbReference>
<feature type="compositionally biased region" description="Low complexity" evidence="10">
    <location>
        <begin position="646"/>
        <end position="657"/>
    </location>
</feature>
<organism evidence="13 14">
    <name type="scientific">Frankliniella occidentalis</name>
    <name type="common">Western flower thrips</name>
    <name type="synonym">Euthrips occidentalis</name>
    <dbReference type="NCBI Taxonomy" id="133901"/>
    <lineage>
        <taxon>Eukaryota</taxon>
        <taxon>Metazoa</taxon>
        <taxon>Ecdysozoa</taxon>
        <taxon>Arthropoda</taxon>
        <taxon>Hexapoda</taxon>
        <taxon>Insecta</taxon>
        <taxon>Pterygota</taxon>
        <taxon>Neoptera</taxon>
        <taxon>Paraneoptera</taxon>
        <taxon>Thysanoptera</taxon>
        <taxon>Terebrantia</taxon>
        <taxon>Thripoidea</taxon>
        <taxon>Thripidae</taxon>
        <taxon>Frankliniella</taxon>
    </lineage>
</organism>
<dbReference type="GeneID" id="113217769"/>
<evidence type="ECO:0000256" key="3">
    <source>
        <dbReference type="ARBA" id="ARBA00022679"/>
    </source>
</evidence>
<dbReference type="PROSITE" id="PS01359">
    <property type="entry name" value="ZF_PHD_1"/>
    <property type="match status" value="1"/>
</dbReference>
<feature type="domain" description="PHD-type" evidence="12">
    <location>
        <begin position="40"/>
        <end position="156"/>
    </location>
</feature>
<dbReference type="InterPro" id="IPR001965">
    <property type="entry name" value="Znf_PHD"/>
</dbReference>
<keyword evidence="7" id="KW-0862">Zinc</keyword>
<dbReference type="SUPFAM" id="SSF57903">
    <property type="entry name" value="FYVE/PHD zinc finger"/>
    <property type="match status" value="1"/>
</dbReference>
<dbReference type="PROSITE" id="PS50089">
    <property type="entry name" value="ZF_RING_2"/>
    <property type="match status" value="1"/>
</dbReference>
<feature type="domain" description="RING-type" evidence="11">
    <location>
        <begin position="178"/>
        <end position="226"/>
    </location>
</feature>
<feature type="region of interest" description="Disordered" evidence="10">
    <location>
        <begin position="646"/>
        <end position="666"/>
    </location>
</feature>
<keyword evidence="6" id="KW-0833">Ubl conjugation pathway</keyword>
<dbReference type="InterPro" id="IPR013083">
    <property type="entry name" value="Znf_RING/FYVE/PHD"/>
</dbReference>
<dbReference type="CDD" id="cd15669">
    <property type="entry name" value="ePHD_PHF7_G2E3_like"/>
    <property type="match status" value="1"/>
</dbReference>
<dbReference type="Pfam" id="PF26054">
    <property type="entry name" value="PHD_G2E3"/>
    <property type="match status" value="1"/>
</dbReference>
<protein>
    <submittedName>
        <fullName evidence="14">Pineapple eye protein isoform X1</fullName>
    </submittedName>
</protein>
<evidence type="ECO:0000313" key="14">
    <source>
        <dbReference type="RefSeq" id="XP_026293600.1"/>
    </source>
</evidence>
<dbReference type="InterPro" id="IPR051188">
    <property type="entry name" value="PHD-type_Zinc_Finger"/>
</dbReference>
<dbReference type="Gene3D" id="3.30.40.10">
    <property type="entry name" value="Zinc/RING finger domain, C3HC4 (zinc finger)"/>
    <property type="match status" value="3"/>
</dbReference>
<dbReference type="KEGG" id="foc:113217769"/>